<dbReference type="Pfam" id="PF02517">
    <property type="entry name" value="Rce1-like"/>
    <property type="match status" value="1"/>
</dbReference>
<feature type="transmembrane region" description="Helical" evidence="1">
    <location>
        <begin position="124"/>
        <end position="144"/>
    </location>
</feature>
<dbReference type="Proteomes" id="UP001244623">
    <property type="component" value="Unassembled WGS sequence"/>
</dbReference>
<keyword evidence="3" id="KW-0645">Protease</keyword>
<sequence length="290" mass="31690">MSSTPLTTGAAALYQVFTMWIILAGALAALQPARRLALLLLALATLLGFYQDVLAWPVLLLFTGTAAVVALRIYDRDHHRRQIVTEALLVLIAIGLLLHLFPGFNNPLKAEDVQAGPRSVPFSFGFNFDKALIPFVLLACLPTLFRAPATPPRYRLPAALALIAAIPLLLYCAVLLGGLAFEQHTPDWLGPFMLANLFFVSLAEEALFRGYLQQRLKQVVGGIPALLLSALLFGLVHLSGGLLLVIFATLAGLLYGLAWHWSGRLWLATALHFGLNLTHLLFFTYPALHH</sequence>
<accession>A0ABT9TBX0</accession>
<keyword evidence="3" id="KW-0378">Hydrolase</keyword>
<feature type="transmembrane region" description="Helical" evidence="1">
    <location>
        <begin position="188"/>
        <end position="207"/>
    </location>
</feature>
<evidence type="ECO:0000313" key="3">
    <source>
        <dbReference type="EMBL" id="MDQ0020971.1"/>
    </source>
</evidence>
<evidence type="ECO:0000259" key="2">
    <source>
        <dbReference type="Pfam" id="PF02517"/>
    </source>
</evidence>
<dbReference type="EMBL" id="JAUSSJ010000005">
    <property type="protein sequence ID" value="MDQ0020971.1"/>
    <property type="molecule type" value="Genomic_DNA"/>
</dbReference>
<proteinExistence type="predicted"/>
<evidence type="ECO:0000313" key="4">
    <source>
        <dbReference type="Proteomes" id="UP001244623"/>
    </source>
</evidence>
<protein>
    <submittedName>
        <fullName evidence="3">Membrane protease YdiL (CAAX protease family)</fullName>
    </submittedName>
</protein>
<dbReference type="GO" id="GO:0006508">
    <property type="term" value="P:proteolysis"/>
    <property type="evidence" value="ECO:0007669"/>
    <property type="project" value="UniProtKB-KW"/>
</dbReference>
<dbReference type="GO" id="GO:0008233">
    <property type="term" value="F:peptidase activity"/>
    <property type="evidence" value="ECO:0007669"/>
    <property type="project" value="UniProtKB-KW"/>
</dbReference>
<keyword evidence="1" id="KW-0472">Membrane</keyword>
<comment type="caution">
    <text evidence="3">The sequence shown here is derived from an EMBL/GenBank/DDBJ whole genome shotgun (WGS) entry which is preliminary data.</text>
</comment>
<feature type="transmembrane region" description="Helical" evidence="1">
    <location>
        <begin position="156"/>
        <end position="176"/>
    </location>
</feature>
<keyword evidence="1" id="KW-1133">Transmembrane helix</keyword>
<reference evidence="3 4" key="1">
    <citation type="submission" date="2023-07" db="EMBL/GenBank/DDBJ databases">
        <title>Sorghum-associated microbial communities from plants grown in Nebraska, USA.</title>
        <authorList>
            <person name="Schachtman D."/>
        </authorList>
    </citation>
    <scope>NUCLEOTIDE SEQUENCE [LARGE SCALE GENOMIC DNA]</scope>
    <source>
        <strain evidence="3 4">CC49</strain>
    </source>
</reference>
<name>A0ABT9TBX0_9GAMM</name>
<feature type="transmembrane region" description="Helical" evidence="1">
    <location>
        <begin position="86"/>
        <end position="104"/>
    </location>
</feature>
<feature type="transmembrane region" description="Helical" evidence="1">
    <location>
        <begin position="12"/>
        <end position="30"/>
    </location>
</feature>
<gene>
    <name evidence="3" type="ORF">J2X94_003144</name>
</gene>
<evidence type="ECO:0000256" key="1">
    <source>
        <dbReference type="SAM" id="Phobius"/>
    </source>
</evidence>
<feature type="transmembrane region" description="Helical" evidence="1">
    <location>
        <begin position="56"/>
        <end position="74"/>
    </location>
</feature>
<organism evidence="3 4">
    <name type="scientific">[Curtobacterium] plantarum</name>
    <dbReference type="NCBI Taxonomy" id="221276"/>
    <lineage>
        <taxon>Bacteria</taxon>
        <taxon>Pseudomonadati</taxon>
        <taxon>Pseudomonadota</taxon>
        <taxon>Gammaproteobacteria</taxon>
        <taxon>Enterobacterales</taxon>
        <taxon>Erwiniaceae</taxon>
        <taxon>Pantoea</taxon>
    </lineage>
</organism>
<feature type="transmembrane region" description="Helical" evidence="1">
    <location>
        <begin position="219"/>
        <end position="236"/>
    </location>
</feature>
<feature type="transmembrane region" description="Helical" evidence="1">
    <location>
        <begin position="265"/>
        <end position="288"/>
    </location>
</feature>
<keyword evidence="4" id="KW-1185">Reference proteome</keyword>
<feature type="domain" description="CAAX prenyl protease 2/Lysostaphin resistance protein A-like" evidence="2">
    <location>
        <begin position="188"/>
        <end position="277"/>
    </location>
</feature>
<dbReference type="InterPro" id="IPR003675">
    <property type="entry name" value="Rce1/LyrA-like_dom"/>
</dbReference>
<keyword evidence="1" id="KW-0812">Transmembrane</keyword>
<feature type="transmembrane region" description="Helical" evidence="1">
    <location>
        <begin position="242"/>
        <end position="258"/>
    </location>
</feature>